<dbReference type="VEuPathDB" id="FungiDB:HCDG_03207"/>
<feature type="region of interest" description="Disordered" evidence="1">
    <location>
        <begin position="97"/>
        <end position="116"/>
    </location>
</feature>
<feature type="compositionally biased region" description="Polar residues" evidence="1">
    <location>
        <begin position="97"/>
        <end position="109"/>
    </location>
</feature>
<feature type="compositionally biased region" description="Polar residues" evidence="1">
    <location>
        <begin position="135"/>
        <end position="144"/>
    </location>
</feature>
<accession>C6HAH6</accession>
<protein>
    <submittedName>
        <fullName evidence="2">Uncharacterized protein</fullName>
    </submittedName>
</protein>
<evidence type="ECO:0000313" key="2">
    <source>
        <dbReference type="EMBL" id="EER43309.1"/>
    </source>
</evidence>
<organism evidence="2 3">
    <name type="scientific">Ajellomyces capsulatus (strain H143)</name>
    <name type="common">Darling's disease fungus</name>
    <name type="synonym">Histoplasma capsulatum</name>
    <dbReference type="NCBI Taxonomy" id="544712"/>
    <lineage>
        <taxon>Eukaryota</taxon>
        <taxon>Fungi</taxon>
        <taxon>Dikarya</taxon>
        <taxon>Ascomycota</taxon>
        <taxon>Pezizomycotina</taxon>
        <taxon>Eurotiomycetes</taxon>
        <taxon>Eurotiomycetidae</taxon>
        <taxon>Onygenales</taxon>
        <taxon>Ajellomycetaceae</taxon>
        <taxon>Histoplasma</taxon>
    </lineage>
</organism>
<reference evidence="3" key="1">
    <citation type="submission" date="2009-05" db="EMBL/GenBank/DDBJ databases">
        <title>The genome sequence of Ajellomyces capsulatus strain H143.</title>
        <authorList>
            <person name="Champion M."/>
            <person name="Cuomo C.A."/>
            <person name="Ma L.-J."/>
            <person name="Henn M.R."/>
            <person name="Sil A."/>
            <person name="Goldman B."/>
            <person name="Young S.K."/>
            <person name="Kodira C.D."/>
            <person name="Zeng Q."/>
            <person name="Koehrsen M."/>
            <person name="Alvarado L."/>
            <person name="Berlin A.M."/>
            <person name="Borenstein D."/>
            <person name="Chen Z."/>
            <person name="Engels R."/>
            <person name="Freedman E."/>
            <person name="Gellesch M."/>
            <person name="Goldberg J."/>
            <person name="Griggs A."/>
            <person name="Gujja S."/>
            <person name="Heiman D.I."/>
            <person name="Hepburn T.A."/>
            <person name="Howarth C."/>
            <person name="Jen D."/>
            <person name="Larson L."/>
            <person name="Lewis B."/>
            <person name="Mehta T."/>
            <person name="Park D."/>
            <person name="Pearson M."/>
            <person name="Roberts A."/>
            <person name="Saif S."/>
            <person name="Shea T.D."/>
            <person name="Shenoy N."/>
            <person name="Sisk P."/>
            <person name="Stolte C."/>
            <person name="Sykes S."/>
            <person name="Walk T."/>
            <person name="White J."/>
            <person name="Yandava C."/>
            <person name="Klein B."/>
            <person name="McEwen J.G."/>
            <person name="Puccia R."/>
            <person name="Goldman G.H."/>
            <person name="Felipe M.S."/>
            <person name="Nino-Vega G."/>
            <person name="San-Blas G."/>
            <person name="Taylor J.W."/>
            <person name="Mendoza L."/>
            <person name="Galagan J.E."/>
            <person name="Nusbaum C."/>
            <person name="Birren B.W."/>
        </authorList>
    </citation>
    <scope>NUCLEOTIDE SEQUENCE [LARGE SCALE GENOMIC DNA]</scope>
    <source>
        <strain evidence="3">H143</strain>
    </source>
</reference>
<dbReference type="OMA" id="MITIGHR"/>
<name>C6HAH6_AJECH</name>
<evidence type="ECO:0000313" key="3">
    <source>
        <dbReference type="Proteomes" id="UP000002624"/>
    </source>
</evidence>
<sequence length="286" mass="31311">MCTASSRALAPFRCGRGKNAGLGNVTIPIRPTLVPYILRPSIRVWGAAKYFWKPSIGARLTSLDTFESGFPVRRLDTGDGDNSNPWVKKMPTSVVATTRVDQSEQGPSSSRHDVSKFFDRPLSRTKVATILNLSVAANRSSPPREQSPEKHFRSGNGETAKFQLLELGELGDWAGVRGHGVLNTRPAGKRVSSEPLLHALRKYWYPGDTPHMSTTRNCLMRPWLVSVTKTMITIGHRNADVAVVLVCLAFSSDEQKNLAAAAYGVRVVAFWHEGQPPAAGRQAVAH</sequence>
<dbReference type="AlphaFoldDB" id="C6HAH6"/>
<proteinExistence type="predicted"/>
<dbReference type="Proteomes" id="UP000002624">
    <property type="component" value="Unassembled WGS sequence"/>
</dbReference>
<dbReference type="HOGENOM" id="CLU_973091_0_0_1"/>
<dbReference type="EMBL" id="GG692421">
    <property type="protein sequence ID" value="EER43309.1"/>
    <property type="molecule type" value="Genomic_DNA"/>
</dbReference>
<evidence type="ECO:0000256" key="1">
    <source>
        <dbReference type="SAM" id="MobiDB-lite"/>
    </source>
</evidence>
<gene>
    <name evidence="2" type="ORF">HCDG_03207</name>
</gene>
<feature type="region of interest" description="Disordered" evidence="1">
    <location>
        <begin position="135"/>
        <end position="155"/>
    </location>
</feature>